<feature type="domain" description="Glycosyl transferase family 1" evidence="1">
    <location>
        <begin position="217"/>
        <end position="381"/>
    </location>
</feature>
<dbReference type="Pfam" id="PF00534">
    <property type="entry name" value="Glycos_transf_1"/>
    <property type="match status" value="1"/>
</dbReference>
<organism evidence="3 4">
    <name type="scientific">Scleromatobacter humisilvae</name>
    <dbReference type="NCBI Taxonomy" id="2897159"/>
    <lineage>
        <taxon>Bacteria</taxon>
        <taxon>Pseudomonadati</taxon>
        <taxon>Pseudomonadota</taxon>
        <taxon>Betaproteobacteria</taxon>
        <taxon>Burkholderiales</taxon>
        <taxon>Sphaerotilaceae</taxon>
        <taxon>Scleromatobacter</taxon>
    </lineage>
</organism>
<dbReference type="Proteomes" id="UP001139353">
    <property type="component" value="Unassembled WGS sequence"/>
</dbReference>
<dbReference type="GO" id="GO:0016758">
    <property type="term" value="F:hexosyltransferase activity"/>
    <property type="evidence" value="ECO:0007669"/>
    <property type="project" value="TreeGrafter"/>
</dbReference>
<gene>
    <name evidence="3" type="ORF">LPC04_11640</name>
</gene>
<evidence type="ECO:0000313" key="3">
    <source>
        <dbReference type="EMBL" id="MCK9686359.1"/>
    </source>
</evidence>
<dbReference type="Gene3D" id="3.40.50.2000">
    <property type="entry name" value="Glycogen Phosphorylase B"/>
    <property type="match status" value="2"/>
</dbReference>
<dbReference type="Pfam" id="PF13439">
    <property type="entry name" value="Glyco_transf_4"/>
    <property type="match status" value="1"/>
</dbReference>
<name>A0A9X2C225_9BURK</name>
<dbReference type="InterPro" id="IPR050194">
    <property type="entry name" value="Glycosyltransferase_grp1"/>
</dbReference>
<evidence type="ECO:0000313" key="4">
    <source>
        <dbReference type="Proteomes" id="UP001139353"/>
    </source>
</evidence>
<dbReference type="PANTHER" id="PTHR45947:SF3">
    <property type="entry name" value="SULFOQUINOVOSYL TRANSFERASE SQD2"/>
    <property type="match status" value="1"/>
</dbReference>
<reference evidence="3" key="1">
    <citation type="submission" date="2021-11" db="EMBL/GenBank/DDBJ databases">
        <title>BS-T2-15 a new species belonging to the Comamonadaceae family isolated from the soil of a French oak forest.</title>
        <authorList>
            <person name="Mieszkin S."/>
            <person name="Alain K."/>
        </authorList>
    </citation>
    <scope>NUCLEOTIDE SEQUENCE</scope>
    <source>
        <strain evidence="3">BS-T2-15</strain>
    </source>
</reference>
<dbReference type="AlphaFoldDB" id="A0A9X2C225"/>
<keyword evidence="4" id="KW-1185">Reference proteome</keyword>
<proteinExistence type="predicted"/>
<accession>A0A9X2C225</accession>
<comment type="caution">
    <text evidence="3">The sequence shown here is derived from an EMBL/GenBank/DDBJ whole genome shotgun (WGS) entry which is preliminary data.</text>
</comment>
<protein>
    <submittedName>
        <fullName evidence="3">Glycosyltransferase family 4 protein</fullName>
    </submittedName>
</protein>
<dbReference type="RefSeq" id="WP_275682384.1">
    <property type="nucleotide sequence ID" value="NZ_JAJLJH010000002.1"/>
</dbReference>
<dbReference type="CDD" id="cd03798">
    <property type="entry name" value="GT4_WlbH-like"/>
    <property type="match status" value="1"/>
</dbReference>
<sequence>MPSDAMPRRVRTLLFSTLFPSSVRPGHGLFVQTRLRELMATGSVDVRVVAPVPWFFSSNPRFGDYALYARTPRRETLQGVSVFHPRYPLPPKVGMTVAPLSMALAAAPVIRGILADGFDFDLIDAHYYYPDGVAAALLAKWFGKPLVVTARGSDINLIAQYRQPRRMMQWAARRAAASIGVSKALADAIGEWDIGREKLHVMRNGVDLERFRPLPQAESRARLGLQGDPVLLSVGNLVPLKGHDLTIAAFASLLPQYPQAHLVLVGSGPERGRLEEKVSALGIQGRVLFAGSVPNAELPSWFSAADLSILSSSREGWANVLLESMACGTPVVATRRGGTPEVITDAAAGRLVDVRDAEHIAAEILALLRSKPSRESVRAHASQFGWQATSAAQLNLFRSIAQETAHA</sequence>
<dbReference type="InterPro" id="IPR028098">
    <property type="entry name" value="Glyco_trans_4-like_N"/>
</dbReference>
<evidence type="ECO:0000259" key="2">
    <source>
        <dbReference type="Pfam" id="PF13439"/>
    </source>
</evidence>
<dbReference type="SUPFAM" id="SSF53756">
    <property type="entry name" value="UDP-Glycosyltransferase/glycogen phosphorylase"/>
    <property type="match status" value="1"/>
</dbReference>
<dbReference type="InterPro" id="IPR001296">
    <property type="entry name" value="Glyco_trans_1"/>
</dbReference>
<evidence type="ECO:0000259" key="1">
    <source>
        <dbReference type="Pfam" id="PF00534"/>
    </source>
</evidence>
<feature type="domain" description="Glycosyltransferase subfamily 4-like N-terminal" evidence="2">
    <location>
        <begin position="87"/>
        <end position="210"/>
    </location>
</feature>
<dbReference type="PANTHER" id="PTHR45947">
    <property type="entry name" value="SULFOQUINOVOSYL TRANSFERASE SQD2"/>
    <property type="match status" value="1"/>
</dbReference>
<dbReference type="EMBL" id="JAJLJH010000002">
    <property type="protein sequence ID" value="MCK9686359.1"/>
    <property type="molecule type" value="Genomic_DNA"/>
</dbReference>